<gene>
    <name evidence="2" type="ORF">J4E96_04285</name>
</gene>
<proteinExistence type="predicted"/>
<accession>A0A8A4ZE35</accession>
<reference evidence="2" key="1">
    <citation type="submission" date="2021-03" db="EMBL/GenBank/DDBJ databases">
        <title>Pengzhenrongella sicca gen. nov., sp. nov., a new member of suborder Micrococcineae isolated from High-Arctic tundra soil.</title>
        <authorList>
            <person name="Peng F."/>
        </authorList>
    </citation>
    <scope>NUCLEOTIDE SEQUENCE</scope>
    <source>
        <strain evidence="2">LRZ-2</strain>
    </source>
</reference>
<protein>
    <submittedName>
        <fullName evidence="2">Uncharacterized protein</fullName>
    </submittedName>
</protein>
<sequence>MKNRRWIIVFVVVSLVTSGVLWLSFGAGGAAAPEASSSTGTASAAPAQTSAGVQPTVAAEGSSTPVLATPAQPAPAAPTATAGEELAPGGTAGTRASVEVVITYATWDDATAQAEISGYVTGVVEQSGTCSATFSQGSQTIEVRADALADATTTSCGGLIATGGTLSTGTWQISLAYDSAFSSGRSTTVSIEVP</sequence>
<dbReference type="AlphaFoldDB" id="A0A8A4ZE35"/>
<dbReference type="EMBL" id="CP071868">
    <property type="protein sequence ID" value="QTE30232.1"/>
    <property type="molecule type" value="Genomic_DNA"/>
</dbReference>
<feature type="region of interest" description="Disordered" evidence="1">
    <location>
        <begin position="34"/>
        <end position="91"/>
    </location>
</feature>
<feature type="compositionally biased region" description="Low complexity" evidence="1">
    <location>
        <begin position="34"/>
        <end position="52"/>
    </location>
</feature>
<name>A0A8A4ZE35_9MICO</name>
<evidence type="ECO:0000313" key="3">
    <source>
        <dbReference type="Proteomes" id="UP000663937"/>
    </source>
</evidence>
<dbReference type="Proteomes" id="UP000663937">
    <property type="component" value="Chromosome"/>
</dbReference>
<dbReference type="KEGG" id="psic:J4E96_04285"/>
<dbReference type="RefSeq" id="WP_227424558.1">
    <property type="nucleotide sequence ID" value="NZ_CP071868.1"/>
</dbReference>
<organism evidence="2 3">
    <name type="scientific">Pengzhenrongella sicca</name>
    <dbReference type="NCBI Taxonomy" id="2819238"/>
    <lineage>
        <taxon>Bacteria</taxon>
        <taxon>Bacillati</taxon>
        <taxon>Actinomycetota</taxon>
        <taxon>Actinomycetes</taxon>
        <taxon>Micrococcales</taxon>
        <taxon>Pengzhenrongella</taxon>
    </lineage>
</organism>
<evidence type="ECO:0000256" key="1">
    <source>
        <dbReference type="SAM" id="MobiDB-lite"/>
    </source>
</evidence>
<evidence type="ECO:0000313" key="2">
    <source>
        <dbReference type="EMBL" id="QTE30232.1"/>
    </source>
</evidence>
<keyword evidence="3" id="KW-1185">Reference proteome</keyword>